<evidence type="ECO:0000313" key="4">
    <source>
        <dbReference type="Proteomes" id="UP001198830"/>
    </source>
</evidence>
<gene>
    <name evidence="3" type="ORF">LL253_02420</name>
</gene>
<evidence type="ECO:0000313" key="3">
    <source>
        <dbReference type="EMBL" id="MCC4231543.1"/>
    </source>
</evidence>
<dbReference type="Pfam" id="PF05532">
    <property type="entry name" value="CsbD"/>
    <property type="match status" value="1"/>
</dbReference>
<feature type="domain" description="CsbD-like" evidence="2">
    <location>
        <begin position="4"/>
        <end position="54"/>
    </location>
</feature>
<sequence length="60" mass="6309">MGKDRTAGDVRRVKGAIKEAIGKITGDRETQAEGAAEKRAGRLEADAADIVEAAIKTLKT</sequence>
<organism evidence="3 4">
    <name type="scientific">Sphingobium soli</name>
    <dbReference type="NCBI Taxonomy" id="1591116"/>
    <lineage>
        <taxon>Bacteria</taxon>
        <taxon>Pseudomonadati</taxon>
        <taxon>Pseudomonadota</taxon>
        <taxon>Alphaproteobacteria</taxon>
        <taxon>Sphingomonadales</taxon>
        <taxon>Sphingomonadaceae</taxon>
        <taxon>Sphingobium</taxon>
    </lineage>
</organism>
<reference evidence="3 4" key="1">
    <citation type="submission" date="2021-10" db="EMBL/GenBank/DDBJ databases">
        <title>The diversity and Nitrogen Metabolism of Culturable Nitrate-Utilizing Bacteria Within the Oxygen Minimum Zone of the Changjiang (Yangtze River)Estuary.</title>
        <authorList>
            <person name="Zhang D."/>
            <person name="Zheng J."/>
            <person name="Liu S."/>
            <person name="He W."/>
        </authorList>
    </citation>
    <scope>NUCLEOTIDE SEQUENCE [LARGE SCALE GENOMIC DNA]</scope>
    <source>
        <strain evidence="3 4">FXH275-2</strain>
    </source>
</reference>
<protein>
    <submittedName>
        <fullName evidence="3">CsbD family protein</fullName>
    </submittedName>
</protein>
<proteinExistence type="inferred from homology"/>
<comment type="caution">
    <text evidence="3">The sequence shown here is derived from an EMBL/GenBank/DDBJ whole genome shotgun (WGS) entry which is preliminary data.</text>
</comment>
<dbReference type="InterPro" id="IPR036629">
    <property type="entry name" value="YjbJ_sf"/>
</dbReference>
<comment type="similarity">
    <text evidence="1">Belongs to the UPF0337 (CsbD) family.</text>
</comment>
<evidence type="ECO:0000259" key="2">
    <source>
        <dbReference type="Pfam" id="PF05532"/>
    </source>
</evidence>
<dbReference type="InterPro" id="IPR008462">
    <property type="entry name" value="CsbD"/>
</dbReference>
<dbReference type="SUPFAM" id="SSF69047">
    <property type="entry name" value="Hypothetical protein YjbJ"/>
    <property type="match status" value="1"/>
</dbReference>
<accession>A0ABS8H343</accession>
<dbReference type="RefSeq" id="WP_228226045.1">
    <property type="nucleotide sequence ID" value="NZ_JAJGNP010000001.1"/>
</dbReference>
<evidence type="ECO:0000256" key="1">
    <source>
        <dbReference type="ARBA" id="ARBA00009129"/>
    </source>
</evidence>
<name>A0ABS8H343_9SPHN</name>
<keyword evidence="4" id="KW-1185">Reference proteome</keyword>
<dbReference type="Gene3D" id="1.10.1470.10">
    <property type="entry name" value="YjbJ"/>
    <property type="match status" value="1"/>
</dbReference>
<dbReference type="Proteomes" id="UP001198830">
    <property type="component" value="Unassembled WGS sequence"/>
</dbReference>
<dbReference type="EMBL" id="JAJGNP010000001">
    <property type="protein sequence ID" value="MCC4231543.1"/>
    <property type="molecule type" value="Genomic_DNA"/>
</dbReference>